<evidence type="ECO:0000313" key="2">
    <source>
        <dbReference type="EMBL" id="CAD7595397.1"/>
    </source>
</evidence>
<feature type="region of interest" description="Disordered" evidence="1">
    <location>
        <begin position="50"/>
        <end position="72"/>
    </location>
</feature>
<evidence type="ECO:0008006" key="3">
    <source>
        <dbReference type="Google" id="ProtNLM"/>
    </source>
</evidence>
<dbReference type="PANTHER" id="PTHR39069">
    <property type="entry name" value="ECDYSONE-INDUCIBLE GENE E1, ISOFORM A"/>
    <property type="match status" value="1"/>
</dbReference>
<feature type="compositionally biased region" description="Low complexity" evidence="1">
    <location>
        <begin position="59"/>
        <end position="72"/>
    </location>
</feature>
<proteinExistence type="predicted"/>
<accession>A0A7R9JZ55</accession>
<protein>
    <recommendedName>
        <fullName evidence="3">EGF-like domain-containing protein</fullName>
    </recommendedName>
</protein>
<reference evidence="2" key="1">
    <citation type="submission" date="2020-11" db="EMBL/GenBank/DDBJ databases">
        <authorList>
            <person name="Tran Van P."/>
        </authorList>
    </citation>
    <scope>NUCLEOTIDE SEQUENCE</scope>
</reference>
<dbReference type="AlphaFoldDB" id="A0A7R9JZ55"/>
<dbReference type="PANTHER" id="PTHR39069:SF8">
    <property type="entry name" value="FI17111P1"/>
    <property type="match status" value="1"/>
</dbReference>
<evidence type="ECO:0000256" key="1">
    <source>
        <dbReference type="SAM" id="MobiDB-lite"/>
    </source>
</evidence>
<gene>
    <name evidence="2" type="ORF">TGEB3V08_LOCUS6008</name>
</gene>
<name>A0A7R9JZ55_TIMGE</name>
<organism evidence="2">
    <name type="scientific">Timema genevievae</name>
    <name type="common">Walking stick</name>
    <dbReference type="NCBI Taxonomy" id="629358"/>
    <lineage>
        <taxon>Eukaryota</taxon>
        <taxon>Metazoa</taxon>
        <taxon>Ecdysozoa</taxon>
        <taxon>Arthropoda</taxon>
        <taxon>Hexapoda</taxon>
        <taxon>Insecta</taxon>
        <taxon>Pterygota</taxon>
        <taxon>Neoptera</taxon>
        <taxon>Polyneoptera</taxon>
        <taxon>Phasmatodea</taxon>
        <taxon>Timematodea</taxon>
        <taxon>Timematoidea</taxon>
        <taxon>Timematidae</taxon>
        <taxon>Timema</taxon>
    </lineage>
</organism>
<sequence>MAMHYSKRRMDLSAEALLHCYHILCNTTKHPPASQIEPCQGTDDIYGNPKDLVSKRGPQSHPQQCQTHTSTSSEESISVYPCRRSGSTVKFSHGHCHIPVFYYSTCGLPTWVLSGSRQRNRVISYLNNCDGLADKVVLSQVGSSCLCWSVIAKTQYRQDERAAVVDGRRGVGGSGRRCEAWVCQEKHKSMVNAVGMRYLRYVYGKTHMNRVSNEWVLKECGLKENPIGLGGECSTSEQCHVNYDHQSVTCNLTVGVCECSLGYYSRGGIDCRREAEAIGESCGIDADCRFEGATCAGNYTCQLKSVASIYPSDKDELPCPSKKRTTATPRFLESILTTFLQHEMVVYVAMSREPSQVQAVKENSKGEGAFVYYVRTEFLNSPLVSDEQDDDAESPDSTVDGSVVKVGDSCTDNSSCSGLAYSNCFLGECACLPGYYALQGDTCYTELGGTCAKDSDCVRADDVICLDKICACAAGSVATKDNRRCKKMKMFNNTCSNLYPETCSSYGLTCGCLPDSDSKLKCICAQGYHYENEDQLCWVSKGLNASCTDNKDCKVGIGSAICVKSGEDDRMCACTPGTNVSADGQNCVSVTGLESACSTDDDCSHLGSYVSCYSGSCSCDSNYYKNPSTNTGEPLCLPGIDGKCSEYDCQLDNTSCSSFNVCSCDESFTSNEKKDRCLKVAVEEGDNCTEHTQCSVKLGSSQCVDGSCVCLEYYHYMNGSCWETR</sequence>
<dbReference type="EMBL" id="OE841350">
    <property type="protein sequence ID" value="CAD7595397.1"/>
    <property type="molecule type" value="Genomic_DNA"/>
</dbReference>